<evidence type="ECO:0000256" key="5">
    <source>
        <dbReference type="ARBA" id="ARBA00022840"/>
    </source>
</evidence>
<dbReference type="InterPro" id="IPR036615">
    <property type="entry name" value="Mur_ligase_C_dom_sf"/>
</dbReference>
<evidence type="ECO:0000313" key="17">
    <source>
        <dbReference type="Proteomes" id="UP000017184"/>
    </source>
</evidence>
<dbReference type="PANTHER" id="PTHR43024:SF1">
    <property type="entry name" value="UDP-N-ACETYLMURAMOYL-TRIPEPTIDE--D-ALANYL-D-ALANINE LIGASE"/>
    <property type="match status" value="1"/>
</dbReference>
<keyword evidence="1 10" id="KW-0963">Cytoplasm</keyword>
<keyword evidence="8 10" id="KW-0131">Cell cycle</keyword>
<dbReference type="InterPro" id="IPR013221">
    <property type="entry name" value="Mur_ligase_cen"/>
</dbReference>
<protein>
    <recommendedName>
        <fullName evidence="10 11">UDP-N-acetylmuramoyl-tripeptide--D-alanyl-D-alanine ligase</fullName>
        <ecNumber evidence="10 11">6.3.2.10</ecNumber>
    </recommendedName>
    <alternativeName>
        <fullName evidence="10">D-alanyl-D-alanine-adding enzyme</fullName>
    </alternativeName>
</protein>
<keyword evidence="5 10" id="KW-0067">ATP-binding</keyword>
<evidence type="ECO:0000256" key="8">
    <source>
        <dbReference type="ARBA" id="ARBA00023306"/>
    </source>
</evidence>
<dbReference type="InterPro" id="IPR004101">
    <property type="entry name" value="Mur_ligase_C"/>
</dbReference>
<dbReference type="GO" id="GO:0071555">
    <property type="term" value="P:cell wall organization"/>
    <property type="evidence" value="ECO:0007669"/>
    <property type="project" value="UniProtKB-KW"/>
</dbReference>
<dbReference type="Gene3D" id="3.90.190.20">
    <property type="entry name" value="Mur ligase, C-terminal domain"/>
    <property type="match status" value="1"/>
</dbReference>
<dbReference type="RefSeq" id="WP_022771814.1">
    <property type="nucleotide sequence ID" value="NC_022576.1"/>
</dbReference>
<dbReference type="GO" id="GO:0005737">
    <property type="term" value="C:cytoplasm"/>
    <property type="evidence" value="ECO:0007669"/>
    <property type="project" value="UniProtKB-SubCell"/>
</dbReference>
<proteinExistence type="inferred from homology"/>
<dbReference type="GO" id="GO:0005524">
    <property type="term" value="F:ATP binding"/>
    <property type="evidence" value="ECO:0007669"/>
    <property type="project" value="UniProtKB-UniRule"/>
</dbReference>
<evidence type="ECO:0000259" key="13">
    <source>
        <dbReference type="Pfam" id="PF01225"/>
    </source>
</evidence>
<dbReference type="InterPro" id="IPR036565">
    <property type="entry name" value="Mur-like_cat_sf"/>
</dbReference>
<dbReference type="GO" id="GO:0008360">
    <property type="term" value="P:regulation of cell shape"/>
    <property type="evidence" value="ECO:0007669"/>
    <property type="project" value="UniProtKB-KW"/>
</dbReference>
<evidence type="ECO:0000256" key="3">
    <source>
        <dbReference type="ARBA" id="ARBA00022618"/>
    </source>
</evidence>
<evidence type="ECO:0000256" key="10">
    <source>
        <dbReference type="HAMAP-Rule" id="MF_02019"/>
    </source>
</evidence>
<sequence length="500" mass="53173">MSIASLGTLAHIVEDAEVVGSGSAWAALQIQRVHTDTRTLQPGDLYVALTGPRFDGNALLAQACDAGAVAVVCAGEVARKTLPTLGCPAFVVPDTRRALGQIAHAHRLRCIAQVVAIAGSNGKTTVTQMVGAILRHYAGDAALATEGNHNNEIGVPLTLLRLTLRHRYAVVELGTNHPGEIAVLARIAQPSIALVNNAQRDHVQFFASVEDVARENGAALQALPAWGKAVYPADEAYASLWAEMASHCGRIMFSASADIDATLRLLDATWKQDRWQIRVAISQVERECTLPMPGWHNVRNALAAAACALAAGLPWEPIAQGLASFTPVRGRSRVYRCSVQGRGLTVVDDTYNANPDSMRAAIDLLATLPAPQWLVLGDMGELGADALAMHREVLEYALSMLQGTIYTIGPLFAEAARSCAGGSDAVQAHQEHGALLASMLPALPGAGSVLCKGSRAMRMETVLEGVLAACDGATDQDSEHRADHRQAHQDCRHRKEDRSC</sequence>
<evidence type="ECO:0000313" key="16">
    <source>
        <dbReference type="EMBL" id="AGX86994.1"/>
    </source>
</evidence>
<evidence type="ECO:0000256" key="9">
    <source>
        <dbReference type="ARBA" id="ARBA00023316"/>
    </source>
</evidence>
<dbReference type="Pfam" id="PF08245">
    <property type="entry name" value="Mur_ligase_M"/>
    <property type="match status" value="1"/>
</dbReference>
<keyword evidence="4 10" id="KW-0547">Nucleotide-binding</keyword>
<feature type="region of interest" description="Disordered" evidence="12">
    <location>
        <begin position="476"/>
        <end position="500"/>
    </location>
</feature>
<keyword evidence="2 10" id="KW-0436">Ligase</keyword>
<dbReference type="Pfam" id="PF01225">
    <property type="entry name" value="Mur_ligase"/>
    <property type="match status" value="1"/>
</dbReference>
<dbReference type="GO" id="GO:0051301">
    <property type="term" value="P:cell division"/>
    <property type="evidence" value="ECO:0007669"/>
    <property type="project" value="UniProtKB-KW"/>
</dbReference>
<feature type="binding site" evidence="10">
    <location>
        <begin position="119"/>
        <end position="125"/>
    </location>
    <ligand>
        <name>ATP</name>
        <dbReference type="ChEBI" id="CHEBI:30616"/>
    </ligand>
</feature>
<dbReference type="UniPathway" id="UPA00219"/>
<dbReference type="eggNOG" id="COG0770">
    <property type="taxonomic scope" value="Bacteria"/>
</dbReference>
<dbReference type="Gene3D" id="3.40.1390.10">
    <property type="entry name" value="MurE/MurF, N-terminal domain"/>
    <property type="match status" value="1"/>
</dbReference>
<feature type="domain" description="Mur ligase N-terminal catalytic" evidence="13">
    <location>
        <begin position="30"/>
        <end position="106"/>
    </location>
</feature>
<keyword evidence="3 10" id="KW-0132">Cell division</keyword>
<feature type="compositionally biased region" description="Basic and acidic residues" evidence="12">
    <location>
        <begin position="477"/>
        <end position="500"/>
    </location>
</feature>
<evidence type="ECO:0000259" key="15">
    <source>
        <dbReference type="Pfam" id="PF08245"/>
    </source>
</evidence>
<dbReference type="Pfam" id="PF02875">
    <property type="entry name" value="Mur_ligase_C"/>
    <property type="match status" value="1"/>
</dbReference>
<dbReference type="InterPro" id="IPR035911">
    <property type="entry name" value="MurE/MurF_N"/>
</dbReference>
<feature type="domain" description="Mur ligase C-terminal" evidence="14">
    <location>
        <begin position="340"/>
        <end position="455"/>
    </location>
</feature>
<dbReference type="KEGG" id="cbx:Cenrod_0891"/>
<dbReference type="OrthoDB" id="9801978at2"/>
<feature type="domain" description="Mur ligase central" evidence="15">
    <location>
        <begin position="117"/>
        <end position="308"/>
    </location>
</feature>
<dbReference type="PATRIC" id="fig|946483.4.peg.892"/>
<dbReference type="STRING" id="946483.Cenrod_0891"/>
<keyword evidence="7 10" id="KW-0573">Peptidoglycan synthesis</keyword>
<evidence type="ECO:0000256" key="6">
    <source>
        <dbReference type="ARBA" id="ARBA00022960"/>
    </source>
</evidence>
<dbReference type="Gene3D" id="3.40.1190.10">
    <property type="entry name" value="Mur-like, catalytic domain"/>
    <property type="match status" value="1"/>
</dbReference>
<dbReference type="InterPro" id="IPR051046">
    <property type="entry name" value="MurCDEF_CellWall_CoF430Synth"/>
</dbReference>
<keyword evidence="6 10" id="KW-0133">Cell shape</keyword>
<dbReference type="AlphaFoldDB" id="U5N9X6"/>
<dbReference type="GO" id="GO:0008766">
    <property type="term" value="F:UDP-N-acetylmuramoylalanyl-D-glutamyl-2,6-diaminopimelate-D-alanyl-D-alanine ligase activity"/>
    <property type="evidence" value="ECO:0007669"/>
    <property type="project" value="RHEA"/>
</dbReference>
<comment type="subcellular location">
    <subcellularLocation>
        <location evidence="10 11">Cytoplasm</location>
    </subcellularLocation>
</comment>
<dbReference type="InterPro" id="IPR005863">
    <property type="entry name" value="UDP-N-AcMur_synth"/>
</dbReference>
<keyword evidence="17" id="KW-1185">Reference proteome</keyword>
<evidence type="ECO:0000256" key="1">
    <source>
        <dbReference type="ARBA" id="ARBA00022490"/>
    </source>
</evidence>
<comment type="pathway">
    <text evidence="10 11">Cell wall biogenesis; peptidoglycan biosynthesis.</text>
</comment>
<keyword evidence="9 10" id="KW-0961">Cell wall biogenesis/degradation</keyword>
<dbReference type="SUPFAM" id="SSF53244">
    <property type="entry name" value="MurD-like peptide ligases, peptide-binding domain"/>
    <property type="match status" value="1"/>
</dbReference>
<dbReference type="SUPFAM" id="SSF63418">
    <property type="entry name" value="MurE/MurF N-terminal domain"/>
    <property type="match status" value="1"/>
</dbReference>
<dbReference type="EMBL" id="CP004885">
    <property type="protein sequence ID" value="AGX86994.1"/>
    <property type="molecule type" value="Genomic_DNA"/>
</dbReference>
<gene>
    <name evidence="10 16" type="primary">murF</name>
    <name evidence="16" type="ORF">Cenrod_0891</name>
</gene>
<reference evidence="16 17" key="1">
    <citation type="journal article" date="2013" name="Genome Biol.">
        <title>Genomic analysis reveals key aspects of prokaryotic symbiosis in the phototrophic consortium "Chlorochromatium aggregatum".</title>
        <authorList>
            <person name="Liu Z."/>
            <person name="Muller J."/>
            <person name="Li T."/>
            <person name="Alvey R.M."/>
            <person name="Vogl K."/>
            <person name="Frigaard N.U."/>
            <person name="Rockwell N.C."/>
            <person name="Boyd E.S."/>
            <person name="Tomsho L.P."/>
            <person name="Schuster S.C."/>
            <person name="Henke P."/>
            <person name="Rohde M."/>
            <person name="Overmann J."/>
            <person name="Bryant D.A."/>
        </authorList>
    </citation>
    <scope>NUCLEOTIDE SEQUENCE [LARGE SCALE GENOMIC DNA]</scope>
    <source>
        <strain evidence="16">CR</strain>
    </source>
</reference>
<evidence type="ECO:0000256" key="12">
    <source>
        <dbReference type="SAM" id="MobiDB-lite"/>
    </source>
</evidence>
<evidence type="ECO:0000256" key="4">
    <source>
        <dbReference type="ARBA" id="ARBA00022741"/>
    </source>
</evidence>
<evidence type="ECO:0000259" key="14">
    <source>
        <dbReference type="Pfam" id="PF02875"/>
    </source>
</evidence>
<comment type="catalytic activity">
    <reaction evidence="10 11">
        <text>D-alanyl-D-alanine + UDP-N-acetyl-alpha-D-muramoyl-L-alanyl-gamma-D-glutamyl-meso-2,6-diaminopimelate + ATP = UDP-N-acetyl-alpha-D-muramoyl-L-alanyl-gamma-D-glutamyl-meso-2,6-diaminopimeloyl-D-alanyl-D-alanine + ADP + phosphate + H(+)</text>
        <dbReference type="Rhea" id="RHEA:28374"/>
        <dbReference type="ChEBI" id="CHEBI:15378"/>
        <dbReference type="ChEBI" id="CHEBI:30616"/>
        <dbReference type="ChEBI" id="CHEBI:43474"/>
        <dbReference type="ChEBI" id="CHEBI:57822"/>
        <dbReference type="ChEBI" id="CHEBI:61386"/>
        <dbReference type="ChEBI" id="CHEBI:83905"/>
        <dbReference type="ChEBI" id="CHEBI:456216"/>
        <dbReference type="EC" id="6.3.2.10"/>
    </reaction>
</comment>
<organism evidence="16 17">
    <name type="scientific">Candidatus Symbiobacter mobilis CR</name>
    <dbReference type="NCBI Taxonomy" id="946483"/>
    <lineage>
        <taxon>Bacteria</taxon>
        <taxon>Pseudomonadati</taxon>
        <taxon>Pseudomonadota</taxon>
        <taxon>Betaproteobacteria</taxon>
        <taxon>Burkholderiales</taxon>
        <taxon>Comamonadaceae</taxon>
    </lineage>
</organism>
<dbReference type="PANTHER" id="PTHR43024">
    <property type="entry name" value="UDP-N-ACETYLMURAMOYL-TRIPEPTIDE--D-ALANYL-D-ALANINE LIGASE"/>
    <property type="match status" value="1"/>
</dbReference>
<dbReference type="SUPFAM" id="SSF53623">
    <property type="entry name" value="MurD-like peptide ligases, catalytic domain"/>
    <property type="match status" value="1"/>
</dbReference>
<evidence type="ECO:0000256" key="7">
    <source>
        <dbReference type="ARBA" id="ARBA00022984"/>
    </source>
</evidence>
<name>U5N9X6_9BURK</name>
<dbReference type="HAMAP" id="MF_02019">
    <property type="entry name" value="MurF"/>
    <property type="match status" value="1"/>
</dbReference>
<dbReference type="HOGENOM" id="CLU_031507_4_0_4"/>
<dbReference type="GO" id="GO:0009252">
    <property type="term" value="P:peptidoglycan biosynthetic process"/>
    <property type="evidence" value="ECO:0007669"/>
    <property type="project" value="UniProtKB-UniRule"/>
</dbReference>
<evidence type="ECO:0000256" key="11">
    <source>
        <dbReference type="RuleBase" id="RU004136"/>
    </source>
</evidence>
<dbReference type="GO" id="GO:0047480">
    <property type="term" value="F:UDP-N-acetylmuramoyl-tripeptide-D-alanyl-D-alanine ligase activity"/>
    <property type="evidence" value="ECO:0007669"/>
    <property type="project" value="UniProtKB-UniRule"/>
</dbReference>
<comment type="function">
    <text evidence="10 11">Involved in cell wall formation. Catalyzes the final step in the synthesis of UDP-N-acetylmuramoyl-pentapeptide, the precursor of murein.</text>
</comment>
<accession>U5N9X6</accession>
<comment type="similarity">
    <text evidence="10">Belongs to the MurCDEF family. MurF subfamily.</text>
</comment>
<dbReference type="Proteomes" id="UP000017184">
    <property type="component" value="Chromosome"/>
</dbReference>
<dbReference type="EC" id="6.3.2.10" evidence="10 11"/>
<dbReference type="InterPro" id="IPR000713">
    <property type="entry name" value="Mur_ligase_N"/>
</dbReference>
<dbReference type="NCBIfam" id="TIGR01143">
    <property type="entry name" value="murF"/>
    <property type="match status" value="1"/>
</dbReference>
<evidence type="ECO:0000256" key="2">
    <source>
        <dbReference type="ARBA" id="ARBA00022598"/>
    </source>
</evidence>